<dbReference type="InterPro" id="IPR050546">
    <property type="entry name" value="Glycosyl_Hydrlase_16"/>
</dbReference>
<feature type="signal peptide" evidence="2">
    <location>
        <begin position="1"/>
        <end position="28"/>
    </location>
</feature>
<evidence type="ECO:0000256" key="1">
    <source>
        <dbReference type="ARBA" id="ARBA00006865"/>
    </source>
</evidence>
<gene>
    <name evidence="4" type="ORF">BEL05_18865</name>
</gene>
<reference evidence="4 5" key="1">
    <citation type="submission" date="2016-07" db="EMBL/GenBank/DDBJ databases">
        <title>Whole-genome of two Shewanella species isolated from a digestive organ of sea cucumber Apostichopus japonicus Selenka 1867.</title>
        <authorList>
            <person name="Hong H.-H."/>
            <person name="Choi H."/>
            <person name="Cheon S."/>
            <person name="Oh J.-S."/>
            <person name="Lee H.-G."/>
            <person name="Park C."/>
        </authorList>
    </citation>
    <scope>NUCLEOTIDE SEQUENCE [LARGE SCALE GENOMIC DNA]</scope>
    <source>
        <strain evidence="4 5">CSB03KR</strain>
    </source>
</reference>
<dbReference type="PANTHER" id="PTHR10963">
    <property type="entry name" value="GLYCOSYL HYDROLASE-RELATED"/>
    <property type="match status" value="1"/>
</dbReference>
<dbReference type="Gene3D" id="2.60.120.200">
    <property type="match status" value="1"/>
</dbReference>
<comment type="caution">
    <text evidence="4">The sequence shown here is derived from an EMBL/GenBank/DDBJ whole genome shotgun (WGS) entry which is preliminary data.</text>
</comment>
<sequence length="361" mass="39859">MTLHFKSIGLLPTLLMFALGGCTSSGTASLVDQQTATEQAGPWHLVWSDEFAGKEIDLTRWGFEVNCYGGGNAEQQCYTDRADNAFVRDGILNIVATSEVFNGPALQDDDVNYDALDKSKTLPYTSARMRSAKKGDWQYGRFEIRAKLPQGQGTWPAIWMLPTDWVYGGWAASGEIDIMEAVNLKARSDREEAEENELEARVHGTLHYGQSWPDNVYSGQEYRLPNDVNPADGFHTYAIEWQAGEIRWYVDEVHYATQRSSGWYSQTMQGGQLITGDRDAPFNQAFHLILNLAVGGAWAGNVNDTGIDGSVFPQTMQVDFVRVYECSLSPATGVGCSKVDDSVPVLKGHQAPVFTDITQGS</sequence>
<dbReference type="OrthoDB" id="9809583at2"/>
<dbReference type="AlphaFoldDB" id="A0A1E5IVB4"/>
<evidence type="ECO:0000313" key="5">
    <source>
        <dbReference type="Proteomes" id="UP000095230"/>
    </source>
</evidence>
<dbReference type="InterPro" id="IPR000757">
    <property type="entry name" value="Beta-glucanase-like"/>
</dbReference>
<dbReference type="RefSeq" id="WP_069670700.1">
    <property type="nucleotide sequence ID" value="NZ_MCBT01000018.1"/>
</dbReference>
<dbReference type="GO" id="GO:0005975">
    <property type="term" value="P:carbohydrate metabolic process"/>
    <property type="evidence" value="ECO:0007669"/>
    <property type="project" value="InterPro"/>
</dbReference>
<feature type="chain" id="PRO_5009179236" evidence="2">
    <location>
        <begin position="29"/>
        <end position="361"/>
    </location>
</feature>
<evidence type="ECO:0000256" key="2">
    <source>
        <dbReference type="SAM" id="SignalP"/>
    </source>
</evidence>
<dbReference type="EMBL" id="MCBT01000018">
    <property type="protein sequence ID" value="OEG74501.1"/>
    <property type="molecule type" value="Genomic_DNA"/>
</dbReference>
<protein>
    <submittedName>
        <fullName evidence="4">Glucan endo-1,3-beta-D-glucosidase</fullName>
    </submittedName>
</protein>
<dbReference type="PROSITE" id="PS51257">
    <property type="entry name" value="PROKAR_LIPOPROTEIN"/>
    <property type="match status" value="1"/>
</dbReference>
<dbReference type="PROSITE" id="PS51762">
    <property type="entry name" value="GH16_2"/>
    <property type="match status" value="1"/>
</dbReference>
<evidence type="ECO:0000259" key="3">
    <source>
        <dbReference type="PROSITE" id="PS51762"/>
    </source>
</evidence>
<dbReference type="PANTHER" id="PTHR10963:SF55">
    <property type="entry name" value="GLYCOSIDE HYDROLASE FAMILY 16 PROTEIN"/>
    <property type="match status" value="1"/>
</dbReference>
<proteinExistence type="inferred from homology"/>
<keyword evidence="2" id="KW-0732">Signal</keyword>
<organism evidence="4 5">
    <name type="scientific">Shewanella colwelliana</name>
    <name type="common">Alteromonas colwelliana</name>
    <dbReference type="NCBI Taxonomy" id="23"/>
    <lineage>
        <taxon>Bacteria</taxon>
        <taxon>Pseudomonadati</taxon>
        <taxon>Pseudomonadota</taxon>
        <taxon>Gammaproteobacteria</taxon>
        <taxon>Alteromonadales</taxon>
        <taxon>Shewanellaceae</taxon>
        <taxon>Shewanella</taxon>
    </lineage>
</organism>
<dbReference type="CDD" id="cd08023">
    <property type="entry name" value="GH16_laminarinase_like"/>
    <property type="match status" value="1"/>
</dbReference>
<dbReference type="Proteomes" id="UP000095230">
    <property type="component" value="Unassembled WGS sequence"/>
</dbReference>
<dbReference type="STRING" id="23.BEL05_18865"/>
<dbReference type="InterPro" id="IPR013320">
    <property type="entry name" value="ConA-like_dom_sf"/>
</dbReference>
<dbReference type="Pfam" id="PF00722">
    <property type="entry name" value="Glyco_hydro_16"/>
    <property type="match status" value="1"/>
</dbReference>
<comment type="similarity">
    <text evidence="1">Belongs to the glycosyl hydrolase 16 family.</text>
</comment>
<accession>A0A1E5IVB4</accession>
<dbReference type="GO" id="GO:0004553">
    <property type="term" value="F:hydrolase activity, hydrolyzing O-glycosyl compounds"/>
    <property type="evidence" value="ECO:0007669"/>
    <property type="project" value="InterPro"/>
</dbReference>
<feature type="domain" description="GH16" evidence="3">
    <location>
        <begin position="31"/>
        <end position="329"/>
    </location>
</feature>
<evidence type="ECO:0000313" key="4">
    <source>
        <dbReference type="EMBL" id="OEG74501.1"/>
    </source>
</evidence>
<name>A0A1E5IVB4_SHECO</name>
<dbReference type="SUPFAM" id="SSF49899">
    <property type="entry name" value="Concanavalin A-like lectins/glucanases"/>
    <property type="match status" value="1"/>
</dbReference>